<accession>A0ABW6HQT9</accession>
<evidence type="ECO:0000313" key="2">
    <source>
        <dbReference type="Proteomes" id="UP001600039"/>
    </source>
</evidence>
<evidence type="ECO:0000313" key="1">
    <source>
        <dbReference type="EMBL" id="MFE3849423.1"/>
    </source>
</evidence>
<name>A0ABW6HQT9_9FLAO</name>
<sequence>MKKIILGLSLVIAFTSCTKNSENQAQENIQEYIISKMDDPKSYESVSFGKLEKGKSSYQEEEKYKKLVSEYNDMDKRVSDAYDFAMSMTHENTIKSATESYEKLASMRSSVLTETEQYLKKYKSVNIFKMKHSFRGKNKMGALILDSCTVVLDKTLQVKLIR</sequence>
<keyword evidence="2" id="KW-1185">Reference proteome</keyword>
<gene>
    <name evidence="1" type="ORF">ACFX5D_15805</name>
</gene>
<organism evidence="1 2">
    <name type="scientific">Flavobacterium fructosi</name>
    <dbReference type="NCBI Taxonomy" id="3230416"/>
    <lineage>
        <taxon>Bacteria</taxon>
        <taxon>Pseudomonadati</taxon>
        <taxon>Bacteroidota</taxon>
        <taxon>Flavobacteriia</taxon>
        <taxon>Flavobacteriales</taxon>
        <taxon>Flavobacteriaceae</taxon>
        <taxon>Flavobacterium</taxon>
    </lineage>
</organism>
<protein>
    <recommendedName>
        <fullName evidence="3">Lipoprotein</fullName>
    </recommendedName>
</protein>
<comment type="caution">
    <text evidence="1">The sequence shown here is derived from an EMBL/GenBank/DDBJ whole genome shotgun (WGS) entry which is preliminary data.</text>
</comment>
<proteinExistence type="predicted"/>
<dbReference type="EMBL" id="JBHZQA010000019">
    <property type="protein sequence ID" value="MFE3849423.1"/>
    <property type="molecule type" value="Genomic_DNA"/>
</dbReference>
<reference evidence="1 2" key="1">
    <citation type="submission" date="2024-06" db="EMBL/GenBank/DDBJ databases">
        <title>Flavobacterium spp. isolated from glacier.</title>
        <authorList>
            <person name="Han D."/>
        </authorList>
    </citation>
    <scope>NUCLEOTIDE SEQUENCE [LARGE SCALE GENOMIC DNA]</scope>
    <source>
        <strain evidence="1 2">LB3P45</strain>
    </source>
</reference>
<dbReference type="RefSeq" id="WP_379859165.1">
    <property type="nucleotide sequence ID" value="NZ_JBHZQA010000019.1"/>
</dbReference>
<dbReference type="Proteomes" id="UP001600039">
    <property type="component" value="Unassembled WGS sequence"/>
</dbReference>
<dbReference type="PROSITE" id="PS51257">
    <property type="entry name" value="PROKAR_LIPOPROTEIN"/>
    <property type="match status" value="1"/>
</dbReference>
<evidence type="ECO:0008006" key="3">
    <source>
        <dbReference type="Google" id="ProtNLM"/>
    </source>
</evidence>